<evidence type="ECO:0000313" key="2">
    <source>
        <dbReference type="Proteomes" id="UP000789759"/>
    </source>
</evidence>
<comment type="caution">
    <text evidence="1">The sequence shown here is derived from an EMBL/GenBank/DDBJ whole genome shotgun (WGS) entry which is preliminary data.</text>
</comment>
<evidence type="ECO:0000313" key="1">
    <source>
        <dbReference type="EMBL" id="CAG8463506.1"/>
    </source>
</evidence>
<keyword evidence="2" id="KW-1185">Reference proteome</keyword>
<organism evidence="1 2">
    <name type="scientific">Cetraspora pellucida</name>
    <dbReference type="NCBI Taxonomy" id="1433469"/>
    <lineage>
        <taxon>Eukaryota</taxon>
        <taxon>Fungi</taxon>
        <taxon>Fungi incertae sedis</taxon>
        <taxon>Mucoromycota</taxon>
        <taxon>Glomeromycotina</taxon>
        <taxon>Glomeromycetes</taxon>
        <taxon>Diversisporales</taxon>
        <taxon>Gigasporaceae</taxon>
        <taxon>Cetraspora</taxon>
    </lineage>
</organism>
<proteinExistence type="predicted"/>
<dbReference type="Proteomes" id="UP000789759">
    <property type="component" value="Unassembled WGS sequence"/>
</dbReference>
<name>A0A9N8YZU5_9GLOM</name>
<dbReference type="AlphaFoldDB" id="A0A9N8YZU5"/>
<protein>
    <submittedName>
        <fullName evidence="1">16674_t:CDS:1</fullName>
    </submittedName>
</protein>
<gene>
    <name evidence="1" type="ORF">CPELLU_LOCUS734</name>
</gene>
<sequence>MPQNLSLLDRYPKYMDDFYESKGKIFYDEDIRLTLPPSPVKT</sequence>
<reference evidence="1" key="1">
    <citation type="submission" date="2021-06" db="EMBL/GenBank/DDBJ databases">
        <authorList>
            <person name="Kallberg Y."/>
            <person name="Tangrot J."/>
            <person name="Rosling A."/>
        </authorList>
    </citation>
    <scope>NUCLEOTIDE SEQUENCE</scope>
    <source>
        <strain evidence="1">FL966</strain>
    </source>
</reference>
<dbReference type="EMBL" id="CAJVQA010000231">
    <property type="protein sequence ID" value="CAG8463506.1"/>
    <property type="molecule type" value="Genomic_DNA"/>
</dbReference>
<accession>A0A9N8YZU5</accession>